<name>A0A4Z1SQD9_GIAMU</name>
<dbReference type="VEuPathDB" id="GiardiaDB:GMRT_fx009"/>
<evidence type="ECO:0008006" key="3">
    <source>
        <dbReference type="Google" id="ProtNLM"/>
    </source>
</evidence>
<evidence type="ECO:0000313" key="1">
    <source>
        <dbReference type="EMBL" id="TNJ27890.1"/>
    </source>
</evidence>
<dbReference type="Gene3D" id="2.30.30.100">
    <property type="match status" value="1"/>
</dbReference>
<dbReference type="EMBL" id="VDLU01000003">
    <property type="protein sequence ID" value="TNJ27890.1"/>
    <property type="molecule type" value="Genomic_DNA"/>
</dbReference>
<dbReference type="SUPFAM" id="SSF50182">
    <property type="entry name" value="Sm-like ribonucleoproteins"/>
    <property type="match status" value="1"/>
</dbReference>
<proteinExistence type="predicted"/>
<keyword evidence="2" id="KW-1185">Reference proteome</keyword>
<accession>A0A4Z1SQD9</accession>
<reference evidence="1 2" key="1">
    <citation type="submission" date="2019-05" db="EMBL/GenBank/DDBJ databases">
        <title>The compact genome of Giardia muris reveals important steps in the evolution of intestinal protozoan parasites.</title>
        <authorList>
            <person name="Xu F."/>
            <person name="Jimenez-Gonzalez A."/>
            <person name="Einarsson E."/>
            <person name="Astvaldsson A."/>
            <person name="Peirasmaki D."/>
            <person name="Eckmann L."/>
            <person name="Andersson J.O."/>
            <person name="Svard S.G."/>
            <person name="Jerlstrom-Hultqvist J."/>
        </authorList>
    </citation>
    <scope>NUCLEOTIDE SEQUENCE [LARGE SCALE GENOMIC DNA]</scope>
    <source>
        <strain evidence="1 2">Roberts-Thomson</strain>
    </source>
</reference>
<comment type="caution">
    <text evidence="1">The sequence shown here is derived from an EMBL/GenBank/DDBJ whole genome shotgun (WGS) entry which is preliminary data.</text>
</comment>
<protein>
    <recommendedName>
        <fullName evidence="3">LSM domain-containing protein</fullName>
    </recommendedName>
</protein>
<dbReference type="Proteomes" id="UP000315496">
    <property type="component" value="Chromosome 3"/>
</dbReference>
<dbReference type="AlphaFoldDB" id="A0A4Z1SQD9"/>
<gene>
    <name evidence="1" type="ORF">GMRT_fx009</name>
</gene>
<organism evidence="1 2">
    <name type="scientific">Giardia muris</name>
    <dbReference type="NCBI Taxonomy" id="5742"/>
    <lineage>
        <taxon>Eukaryota</taxon>
        <taxon>Metamonada</taxon>
        <taxon>Diplomonadida</taxon>
        <taxon>Hexamitidae</taxon>
        <taxon>Giardiinae</taxon>
        <taxon>Giardia</taxon>
    </lineage>
</organism>
<evidence type="ECO:0000313" key="2">
    <source>
        <dbReference type="Proteomes" id="UP000315496"/>
    </source>
</evidence>
<dbReference type="InterPro" id="IPR010920">
    <property type="entry name" value="LSM_dom_sf"/>
</dbReference>
<sequence length="75" mass="8160">MHVHGTLIALDHYMNIRLGKPTVCTGGPGSTFDGAAEIIIRGAALKLVYPAEGITTRAITDDIVRQVRQEWVSTR</sequence>